<dbReference type="InterPro" id="IPR027417">
    <property type="entry name" value="P-loop_NTPase"/>
</dbReference>
<dbReference type="Pfam" id="PF17862">
    <property type="entry name" value="AAA_lid_3"/>
    <property type="match status" value="1"/>
</dbReference>
<dbReference type="SMART" id="SM00297">
    <property type="entry name" value="BROMO"/>
    <property type="match status" value="1"/>
</dbReference>
<feature type="compositionally biased region" description="Basic and acidic residues" evidence="18">
    <location>
        <begin position="1139"/>
        <end position="1154"/>
    </location>
</feature>
<dbReference type="PANTHER" id="PTHR23069">
    <property type="entry name" value="AAA DOMAIN-CONTAINING"/>
    <property type="match status" value="1"/>
</dbReference>
<feature type="compositionally biased region" description="Basic and acidic residues" evidence="18">
    <location>
        <begin position="1359"/>
        <end position="1369"/>
    </location>
</feature>
<feature type="region of interest" description="Disordered" evidence="18">
    <location>
        <begin position="694"/>
        <end position="740"/>
    </location>
</feature>
<keyword evidence="13" id="KW-0804">Transcription</keyword>
<dbReference type="GO" id="GO:0005524">
    <property type="term" value="F:ATP binding"/>
    <property type="evidence" value="ECO:0007669"/>
    <property type="project" value="UniProtKB-KW"/>
</dbReference>
<evidence type="ECO:0000256" key="16">
    <source>
        <dbReference type="ARBA" id="ARBA00071858"/>
    </source>
</evidence>
<reference evidence="20" key="1">
    <citation type="journal article" date="2021" name="Genome Biol. Evol.">
        <title>A High-Quality Reference Genome for a Parasitic Bivalve with Doubly Uniparental Inheritance (Bivalvia: Unionida).</title>
        <authorList>
            <person name="Smith C.H."/>
        </authorList>
    </citation>
    <scope>NUCLEOTIDE SEQUENCE</scope>
    <source>
        <strain evidence="20">CHS0354</strain>
    </source>
</reference>
<dbReference type="InterPro" id="IPR045199">
    <property type="entry name" value="ATAD2-like"/>
</dbReference>
<evidence type="ECO:0000256" key="1">
    <source>
        <dbReference type="ARBA" id="ARBA00004123"/>
    </source>
</evidence>
<feature type="region of interest" description="Disordered" evidence="18">
    <location>
        <begin position="1139"/>
        <end position="1376"/>
    </location>
</feature>
<dbReference type="GO" id="GO:0042393">
    <property type="term" value="F:histone binding"/>
    <property type="evidence" value="ECO:0007669"/>
    <property type="project" value="TreeGrafter"/>
</dbReference>
<keyword evidence="21" id="KW-1185">Reference proteome</keyword>
<dbReference type="InterPro" id="IPR036427">
    <property type="entry name" value="Bromodomain-like_sf"/>
</dbReference>
<dbReference type="Gene3D" id="3.40.50.300">
    <property type="entry name" value="P-loop containing nucleotide triphosphate hydrolases"/>
    <property type="match status" value="1"/>
</dbReference>
<dbReference type="GO" id="GO:0003682">
    <property type="term" value="F:chromatin binding"/>
    <property type="evidence" value="ECO:0007669"/>
    <property type="project" value="TreeGrafter"/>
</dbReference>
<feature type="region of interest" description="Disordered" evidence="18">
    <location>
        <begin position="1"/>
        <end position="69"/>
    </location>
</feature>
<sequence length="1487" mass="168983">MVHTRHSGDADVTSPADFLSLRSRNNRGTHKQGADDDVQSDHSGVVLVSQGARRGNHASHSFAESEEHLKIRNSLRSSRKRISYAEDDAEEDFLPMYISRRRSEEASKNYSGNNNVDEGIRRSSRNRKLVYGTFDQKILEKALYENASEYPKSTGRKRGRGEVDTDVTENEYEDMYSRVKRKRTRGKRDMYGIPIRSETEDEDDEEDEEDDDSDSSDDSSDSNDDSIDEAEDEEEEEEEEKENSRSYNLREHKPKTKLYESAPIEPKFRRRHVFSETTPDSPVRRKKKHQSYMSPAHRKTNFRRRAAFHGGSSSTSSASCTESMSDEERFERRKAKSMARARSRCKPLNYSSEEILASGILRDRGKVGGSLADIDPMKVDKSINFESVGGLDKHIRALKEMIVFPLLYPEVFERFKITPPRGVLFYGPPGTGKTLVARALTNECSKGDRRVAFFMRKGADCLSKWVGESERQLRMLFDQAYQFRPSIIFFDEIDGLAPVRSSRQDQIHSSIVSTLLALMDGLDSRGEIVVIGATNRIDSIDPALRRPGRFDREFLFPLPSVQARKQIIQIQTQNWNPKLSDNFISELAEKCVGYCGADLKALCTEAALLALRRRYPQIYTSEEKLQLDVSSINISGKDFFHAIENIVPTSQRSVCSPARALSIIIAPLLTAQFQRILIALNDTFPSVISQLSGLNAPSTSSTQKEGQEGFEDFFSDDEDDAPSIFEQKNRGKKKNMDEPQGQFLSFSSYSYKRPTSHRPRMLLAGEEGQGQTSHIGPAVLHHLEQLPVHVLDLPALYAVSAKTPEESCATIFREAMRTSPSVLYIPRINQWWTVISDTLRATFLHLVQDQDPSIPMLMLATSEEPHQEMDDILQELFEISAGEVVHMTNPNRQARQQYFGDLLLNQATKPPSHKRQSAQRVLEVLPKAPPPEPRKLTDREMEILYEQEEGTLRELRLFIRDVLNKLGRDRKFAIFTKPVDIEDVPDYYEIIKKPMDLSTMMSKIDLHQYQCVKELLQDIDLICSNALEYNPDKDPQSRSIRHRACALKDTAYSIIKNELDPEFEKLCQELILSRKRRGVSPSRTAPNYYYTKSLTTASVQQPLTLDKNDVSPTRISSRLRHLQVEDLPTLEMVEKTARVERRLSRQEQTPKKAYETTPQGKTDKSKDHHSEPFKAGKVKHSSQEKKKTGRRTPGSSSKSKNRNKCIWSQTKRRKSRKAFGPAVVKTQKKTDDEDEEDIEEDKEDSEEDVENDKSAHSQYLIKPLTIDVDDCGTRSRHNSHSSRSPRGPRSPRSEVQEQSSKRGSDKSPGRAVDKLTSGAGTGPMPLVNGLDSGIGTSDSSNGESNDCTDKAVAGASRATQDHFGTESTKDTTLTDTADNDVSQAAYRVTRGRIQTKAQQKAMELLENPPPPFIVDRHRLVKLLDLVVEQTENYTVEELEKLYSLFSHCIFEHRHSYNKTQMILDMERKYSRFTASSKKSSRKAHQNH</sequence>
<organism evidence="20 21">
    <name type="scientific">Potamilus streckersoni</name>
    <dbReference type="NCBI Taxonomy" id="2493646"/>
    <lineage>
        <taxon>Eukaryota</taxon>
        <taxon>Metazoa</taxon>
        <taxon>Spiralia</taxon>
        <taxon>Lophotrochozoa</taxon>
        <taxon>Mollusca</taxon>
        <taxon>Bivalvia</taxon>
        <taxon>Autobranchia</taxon>
        <taxon>Heteroconchia</taxon>
        <taxon>Palaeoheterodonta</taxon>
        <taxon>Unionida</taxon>
        <taxon>Unionoidea</taxon>
        <taxon>Unionidae</taxon>
        <taxon>Ambleminae</taxon>
        <taxon>Lampsilini</taxon>
        <taxon>Potamilus</taxon>
    </lineage>
</organism>
<feature type="compositionally biased region" description="Polar residues" evidence="18">
    <location>
        <begin position="1334"/>
        <end position="1345"/>
    </location>
</feature>
<evidence type="ECO:0000313" key="20">
    <source>
        <dbReference type="EMBL" id="KAK3595277.1"/>
    </source>
</evidence>
<evidence type="ECO:0000256" key="3">
    <source>
        <dbReference type="ARBA" id="ARBA00022499"/>
    </source>
</evidence>
<evidence type="ECO:0000256" key="8">
    <source>
        <dbReference type="ARBA" id="ARBA00022843"/>
    </source>
</evidence>
<comment type="similarity">
    <text evidence="2">Belongs to the AAA ATPase family.</text>
</comment>
<evidence type="ECO:0000313" key="21">
    <source>
        <dbReference type="Proteomes" id="UP001195483"/>
    </source>
</evidence>
<dbReference type="FunFam" id="3.40.50.300:FF:000734">
    <property type="entry name" value="ATPase family, AAA domain containing 2"/>
    <property type="match status" value="1"/>
</dbReference>
<keyword evidence="7" id="KW-0067">ATP-binding</keyword>
<dbReference type="GO" id="GO:0006334">
    <property type="term" value="P:nucleosome assembly"/>
    <property type="evidence" value="ECO:0007669"/>
    <property type="project" value="TreeGrafter"/>
</dbReference>
<dbReference type="PROSITE" id="PS00674">
    <property type="entry name" value="AAA"/>
    <property type="match status" value="1"/>
</dbReference>
<dbReference type="FunFam" id="3.40.50.300:FF:000061">
    <property type="entry name" value="ATPase family, AAA domain-containing 2"/>
    <property type="match status" value="1"/>
</dbReference>
<accession>A0AAE0VZU1</accession>
<proteinExistence type="inferred from homology"/>
<dbReference type="CDD" id="cd05528">
    <property type="entry name" value="Bromo_AAA"/>
    <property type="match status" value="1"/>
</dbReference>
<feature type="compositionally biased region" description="Acidic residues" evidence="18">
    <location>
        <begin position="708"/>
        <end position="721"/>
    </location>
</feature>
<dbReference type="EMBL" id="JAEAOA010000678">
    <property type="protein sequence ID" value="KAK3595277.1"/>
    <property type="molecule type" value="Genomic_DNA"/>
</dbReference>
<feature type="compositionally biased region" description="Acidic residues" evidence="18">
    <location>
        <begin position="164"/>
        <end position="174"/>
    </location>
</feature>
<dbReference type="PRINTS" id="PR00503">
    <property type="entry name" value="BROMODOMAIN"/>
</dbReference>
<comment type="subcellular location">
    <subcellularLocation>
        <location evidence="1">Nucleus</location>
    </subcellularLocation>
</comment>
<keyword evidence="6" id="KW-0378">Hydrolase</keyword>
<feature type="compositionally biased region" description="Basic residues" evidence="18">
    <location>
        <begin position="284"/>
        <end position="307"/>
    </location>
</feature>
<dbReference type="GO" id="GO:0006337">
    <property type="term" value="P:nucleosome disassembly"/>
    <property type="evidence" value="ECO:0007669"/>
    <property type="project" value="TreeGrafter"/>
</dbReference>
<protein>
    <recommendedName>
        <fullName evidence="16">ATPase family AAA domain-containing protein 2</fullName>
    </recommendedName>
</protein>
<reference evidence="20" key="3">
    <citation type="submission" date="2023-05" db="EMBL/GenBank/DDBJ databases">
        <authorList>
            <person name="Smith C.H."/>
        </authorList>
    </citation>
    <scope>NUCLEOTIDE SEQUENCE</scope>
    <source>
        <strain evidence="20">CHS0354</strain>
        <tissue evidence="20">Mantle</tissue>
    </source>
</reference>
<evidence type="ECO:0000256" key="12">
    <source>
        <dbReference type="ARBA" id="ARBA00023159"/>
    </source>
</evidence>
<evidence type="ECO:0000256" key="2">
    <source>
        <dbReference type="ARBA" id="ARBA00006914"/>
    </source>
</evidence>
<keyword evidence="5" id="KW-0547">Nucleotide-binding</keyword>
<keyword evidence="10" id="KW-0175">Coiled coil</keyword>
<dbReference type="GO" id="GO:0045815">
    <property type="term" value="P:transcription initiation-coupled chromatin remodeling"/>
    <property type="evidence" value="ECO:0007669"/>
    <property type="project" value="TreeGrafter"/>
</dbReference>
<evidence type="ECO:0000256" key="14">
    <source>
        <dbReference type="ARBA" id="ARBA00023242"/>
    </source>
</evidence>
<dbReference type="InterPro" id="IPR001487">
    <property type="entry name" value="Bromodomain"/>
</dbReference>
<dbReference type="Gene3D" id="1.10.8.60">
    <property type="match status" value="1"/>
</dbReference>
<dbReference type="Proteomes" id="UP001195483">
    <property type="component" value="Unassembled WGS sequence"/>
</dbReference>
<keyword evidence="14" id="KW-0539">Nucleus</keyword>
<evidence type="ECO:0000256" key="15">
    <source>
        <dbReference type="ARBA" id="ARBA00049360"/>
    </source>
</evidence>
<dbReference type="InterPro" id="IPR003960">
    <property type="entry name" value="ATPase_AAA_CS"/>
</dbReference>
<dbReference type="InterPro" id="IPR003959">
    <property type="entry name" value="ATPase_AAA_core"/>
</dbReference>
<keyword evidence="9" id="KW-0805">Transcription regulation</keyword>
<evidence type="ECO:0000256" key="18">
    <source>
        <dbReference type="SAM" id="MobiDB-lite"/>
    </source>
</evidence>
<evidence type="ECO:0000256" key="9">
    <source>
        <dbReference type="ARBA" id="ARBA00023015"/>
    </source>
</evidence>
<evidence type="ECO:0000256" key="4">
    <source>
        <dbReference type="ARBA" id="ARBA00022553"/>
    </source>
</evidence>
<evidence type="ECO:0000256" key="11">
    <source>
        <dbReference type="ARBA" id="ARBA00023117"/>
    </source>
</evidence>
<dbReference type="SMART" id="SM00382">
    <property type="entry name" value="AAA"/>
    <property type="match status" value="1"/>
</dbReference>
<dbReference type="InterPro" id="IPR003593">
    <property type="entry name" value="AAA+_ATPase"/>
</dbReference>
<feature type="compositionally biased region" description="Basic and acidic residues" evidence="18">
    <location>
        <begin position="242"/>
        <end position="251"/>
    </location>
</feature>
<dbReference type="Gene3D" id="1.20.920.10">
    <property type="entry name" value="Bromodomain-like"/>
    <property type="match status" value="1"/>
</dbReference>
<dbReference type="InterPro" id="IPR018359">
    <property type="entry name" value="Bromodomain_CS"/>
</dbReference>
<dbReference type="PROSITE" id="PS50014">
    <property type="entry name" value="BROMODOMAIN_2"/>
    <property type="match status" value="1"/>
</dbReference>
<evidence type="ECO:0000256" key="10">
    <source>
        <dbReference type="ARBA" id="ARBA00023054"/>
    </source>
</evidence>
<feature type="compositionally biased region" description="Polar residues" evidence="18">
    <location>
        <begin position="694"/>
        <end position="704"/>
    </location>
</feature>
<dbReference type="SUPFAM" id="SSF47370">
    <property type="entry name" value="Bromodomain"/>
    <property type="match status" value="1"/>
</dbReference>
<dbReference type="GO" id="GO:0005654">
    <property type="term" value="C:nucleoplasm"/>
    <property type="evidence" value="ECO:0007669"/>
    <property type="project" value="UniProtKB-ARBA"/>
</dbReference>
<dbReference type="FunFam" id="1.10.8.60:FF:000016">
    <property type="entry name" value="ATPase family AAA domain-containing protein 2B"/>
    <property type="match status" value="1"/>
</dbReference>
<dbReference type="FunFam" id="1.20.920.10:FF:000021">
    <property type="entry name" value="ATPase family AAA domain-containing protein 2"/>
    <property type="match status" value="1"/>
</dbReference>
<evidence type="ECO:0000256" key="13">
    <source>
        <dbReference type="ARBA" id="ARBA00023163"/>
    </source>
</evidence>
<name>A0AAE0VZU1_9BIVA</name>
<dbReference type="Pfam" id="PF00004">
    <property type="entry name" value="AAA"/>
    <property type="match status" value="1"/>
</dbReference>
<keyword evidence="3" id="KW-1017">Isopeptide bond</keyword>
<dbReference type="InterPro" id="IPR041569">
    <property type="entry name" value="AAA_lid_3"/>
</dbReference>
<dbReference type="PANTHER" id="PTHR23069:SF0">
    <property type="entry name" value="TAT-BINDING HOMOLOG 7"/>
    <property type="match status" value="1"/>
</dbReference>
<dbReference type="GO" id="GO:0016887">
    <property type="term" value="F:ATP hydrolysis activity"/>
    <property type="evidence" value="ECO:0007669"/>
    <property type="project" value="InterPro"/>
</dbReference>
<evidence type="ECO:0000256" key="17">
    <source>
        <dbReference type="PROSITE-ProRule" id="PRU00035"/>
    </source>
</evidence>
<evidence type="ECO:0000259" key="19">
    <source>
        <dbReference type="PROSITE" id="PS50014"/>
    </source>
</evidence>
<keyword evidence="8" id="KW-0832">Ubl conjugation</keyword>
<dbReference type="SUPFAM" id="SSF52540">
    <property type="entry name" value="P-loop containing nucleoside triphosphate hydrolases"/>
    <property type="match status" value="2"/>
</dbReference>
<feature type="compositionally biased region" description="Acidic residues" evidence="18">
    <location>
        <begin position="199"/>
        <end position="241"/>
    </location>
</feature>
<keyword evidence="4" id="KW-0597">Phosphoprotein</keyword>
<feature type="compositionally biased region" description="Acidic residues" evidence="18">
    <location>
        <begin position="1232"/>
        <end position="1250"/>
    </location>
</feature>
<gene>
    <name evidence="20" type="ORF">CHS0354_010885</name>
</gene>
<comment type="catalytic activity">
    <reaction evidence="15">
        <text>ATP + H2O = ADP + phosphate + H(+)</text>
        <dbReference type="Rhea" id="RHEA:13065"/>
        <dbReference type="ChEBI" id="CHEBI:15377"/>
        <dbReference type="ChEBI" id="CHEBI:15378"/>
        <dbReference type="ChEBI" id="CHEBI:30616"/>
        <dbReference type="ChEBI" id="CHEBI:43474"/>
        <dbReference type="ChEBI" id="CHEBI:456216"/>
    </reaction>
</comment>
<feature type="compositionally biased region" description="Basic and acidic residues" evidence="18">
    <location>
        <begin position="1291"/>
        <end position="1313"/>
    </location>
</feature>
<evidence type="ECO:0000256" key="5">
    <source>
        <dbReference type="ARBA" id="ARBA00022741"/>
    </source>
</evidence>
<feature type="compositionally biased region" description="Low complexity" evidence="18">
    <location>
        <begin position="312"/>
        <end position="323"/>
    </location>
</feature>
<dbReference type="Pfam" id="PF00439">
    <property type="entry name" value="Bromodomain"/>
    <property type="match status" value="1"/>
</dbReference>
<feature type="domain" description="Bromo" evidence="19">
    <location>
        <begin position="975"/>
        <end position="1037"/>
    </location>
</feature>
<keyword evidence="12" id="KW-0010">Activator</keyword>
<keyword evidence="11 17" id="KW-0103">Bromodomain</keyword>
<dbReference type="PROSITE" id="PS00633">
    <property type="entry name" value="BROMODOMAIN_1"/>
    <property type="match status" value="1"/>
</dbReference>
<evidence type="ECO:0000256" key="7">
    <source>
        <dbReference type="ARBA" id="ARBA00022840"/>
    </source>
</evidence>
<comment type="caution">
    <text evidence="20">The sequence shown here is derived from an EMBL/GenBank/DDBJ whole genome shotgun (WGS) entry which is preliminary data.</text>
</comment>
<evidence type="ECO:0000256" key="6">
    <source>
        <dbReference type="ARBA" id="ARBA00022801"/>
    </source>
</evidence>
<reference evidence="20" key="2">
    <citation type="journal article" date="2021" name="Genome Biol. Evol.">
        <title>Developing a high-quality reference genome for a parasitic bivalve with doubly uniparental inheritance (Bivalvia: Unionida).</title>
        <authorList>
            <person name="Smith C.H."/>
        </authorList>
    </citation>
    <scope>NUCLEOTIDE SEQUENCE</scope>
    <source>
        <strain evidence="20">CHS0354</strain>
        <tissue evidence="20">Mantle</tissue>
    </source>
</reference>
<feature type="compositionally biased region" description="Basic and acidic residues" evidence="18">
    <location>
        <begin position="1161"/>
        <end position="1174"/>
    </location>
</feature>
<feature type="region of interest" description="Disordered" evidence="18">
    <location>
        <begin position="150"/>
        <end position="335"/>
    </location>
</feature>